<name>A0A0M9WDE6_9EURO</name>
<organism evidence="1 2">
    <name type="scientific">Penicillium nordicum</name>
    <dbReference type="NCBI Taxonomy" id="229535"/>
    <lineage>
        <taxon>Eukaryota</taxon>
        <taxon>Fungi</taxon>
        <taxon>Dikarya</taxon>
        <taxon>Ascomycota</taxon>
        <taxon>Pezizomycotina</taxon>
        <taxon>Eurotiomycetes</taxon>
        <taxon>Eurotiomycetidae</taxon>
        <taxon>Eurotiales</taxon>
        <taxon>Aspergillaceae</taxon>
        <taxon>Penicillium</taxon>
    </lineage>
</organism>
<dbReference type="AlphaFoldDB" id="A0A0M9WDE6"/>
<protein>
    <submittedName>
        <fullName evidence="1">Uncharacterized protein</fullName>
    </submittedName>
</protein>
<evidence type="ECO:0000313" key="2">
    <source>
        <dbReference type="Proteomes" id="UP000037696"/>
    </source>
</evidence>
<comment type="caution">
    <text evidence="1">The sequence shown here is derived from an EMBL/GenBank/DDBJ whole genome shotgun (WGS) entry which is preliminary data.</text>
</comment>
<dbReference type="Proteomes" id="UP000037696">
    <property type="component" value="Unassembled WGS sequence"/>
</dbReference>
<proteinExistence type="predicted"/>
<keyword evidence="2" id="KW-1185">Reference proteome</keyword>
<reference evidence="1 2" key="1">
    <citation type="submission" date="2015-08" db="EMBL/GenBank/DDBJ databases">
        <title>Genome sequencing of Penicillium nordicum.</title>
        <authorList>
            <person name="Nguyen H.D."/>
            <person name="Seifert K.A."/>
        </authorList>
    </citation>
    <scope>NUCLEOTIDE SEQUENCE [LARGE SCALE GENOMIC DNA]</scope>
    <source>
        <strain evidence="1 2">DAOMC 185683</strain>
    </source>
</reference>
<sequence length="74" mass="8217">MLIAIPRIVYPWPGRQPELKSIIALASITITNANHVIQKLTICAQLVAWEPAEARSIHLGNHSFTMAPIQNFSI</sequence>
<dbReference type="EMBL" id="LHQQ01000156">
    <property type="protein sequence ID" value="KOS40635.1"/>
    <property type="molecule type" value="Genomic_DNA"/>
</dbReference>
<gene>
    <name evidence="1" type="ORF">ACN38_g8484</name>
</gene>
<accession>A0A0M9WDE6</accession>
<evidence type="ECO:0000313" key="1">
    <source>
        <dbReference type="EMBL" id="KOS40635.1"/>
    </source>
</evidence>